<proteinExistence type="predicted"/>
<keyword evidence="2" id="KW-1185">Reference proteome</keyword>
<gene>
    <name evidence="1" type="ORF">RT723_09590</name>
</gene>
<dbReference type="SUPFAM" id="SSF55486">
    <property type="entry name" value="Metalloproteases ('zincins'), catalytic domain"/>
    <property type="match status" value="1"/>
</dbReference>
<sequence>MSQQQVDYIIDVEVNVDRKYLSASANVTYHNHSRNTLPYLIFELPQQRFQQADDIKSAGTTFLKAQNQLGQTLHVEQKQTYYLVHLDKPLKANQKQKITLTWDLQFIERNNDLSPRSGFEITKSGAILIGAAQWYPRALGFDEQFQWDTLPFKGKGEFHLELGNFIVNINVPANYMVAATGELTNPNRVLTPKQLELFSSQNTETITIPNEHLSANDTNTWQFTSELSRDFAFALGDQLVWERKSIQLSTGIHHINIFYPDNGRWLWQKYGMDGAVHAISYLDANVASFPFKNYTVFNIAGISMEHPGFTFVGFRGPDHKGSGKPNYSRTQKHDVLGGTFHEIAHSYFPMYVNTNERREGYFDEGITSYLAYLIEQSWSEDFQSFYGSPLDIVPVMLHSYQPPFTLADNLKSKLSSHYHLPATAWHILGEQILAPHQLLTLLNKFILKWQGRRAYFTDLMTFLDNNTDQALAPFFNFWFNSGLHVDLAISEVKQDKLTAMITVSNLGGIPMPATMKVVYKSGEITTHQISFQDWQAPYLQINIELAHPSSIKRIVLDPNNKSADINTSNNHWPLIGG</sequence>
<dbReference type="Gene3D" id="1.10.390.10">
    <property type="entry name" value="Neutral Protease Domain 2"/>
    <property type="match status" value="1"/>
</dbReference>
<dbReference type="InterPro" id="IPR027268">
    <property type="entry name" value="Peptidase_M4/M1_CTD_sf"/>
</dbReference>
<comment type="caution">
    <text evidence="1">The sequence shown here is derived from an EMBL/GenBank/DDBJ whole genome shotgun (WGS) entry which is preliminary data.</text>
</comment>
<organism evidence="1 2">
    <name type="scientific">Psychrosphaera aquimarina</name>
    <dbReference type="NCBI Taxonomy" id="2044854"/>
    <lineage>
        <taxon>Bacteria</taxon>
        <taxon>Pseudomonadati</taxon>
        <taxon>Pseudomonadota</taxon>
        <taxon>Gammaproteobacteria</taxon>
        <taxon>Alteromonadales</taxon>
        <taxon>Pseudoalteromonadaceae</taxon>
        <taxon>Psychrosphaera</taxon>
    </lineage>
</organism>
<dbReference type="EMBL" id="JAWCUA010000007">
    <property type="protein sequence ID" value="MDU0113242.1"/>
    <property type="molecule type" value="Genomic_DNA"/>
</dbReference>
<dbReference type="Proteomes" id="UP001257914">
    <property type="component" value="Unassembled WGS sequence"/>
</dbReference>
<reference evidence="1 2" key="1">
    <citation type="submission" date="2023-10" db="EMBL/GenBank/DDBJ databases">
        <title>Psychrosphaera aquimaarina strain SW33 isolated from seawater.</title>
        <authorList>
            <person name="Bayburt H."/>
            <person name="Kim J.M."/>
            <person name="Choi B.J."/>
            <person name="Jeon C.O."/>
        </authorList>
    </citation>
    <scope>NUCLEOTIDE SEQUENCE [LARGE SCALE GENOMIC DNA]</scope>
    <source>
        <strain evidence="1 2">KCTC 52743</strain>
    </source>
</reference>
<evidence type="ECO:0000313" key="1">
    <source>
        <dbReference type="EMBL" id="MDU0113242.1"/>
    </source>
</evidence>
<dbReference type="RefSeq" id="WP_315946843.1">
    <property type="nucleotide sequence ID" value="NZ_JAWCUA010000007.1"/>
</dbReference>
<accession>A0ABU3R0M9</accession>
<evidence type="ECO:0000313" key="2">
    <source>
        <dbReference type="Proteomes" id="UP001257914"/>
    </source>
</evidence>
<name>A0ABU3R0M9_9GAMM</name>
<protein>
    <recommendedName>
        <fullName evidence="3">Peptidase M1 membrane alanine aminopeptidase domain-containing protein</fullName>
    </recommendedName>
</protein>
<evidence type="ECO:0008006" key="3">
    <source>
        <dbReference type="Google" id="ProtNLM"/>
    </source>
</evidence>